<gene>
    <name evidence="2" type="ORF">BCR34DRAFT_41330</name>
</gene>
<organism evidence="2 3">
    <name type="scientific">Clohesyomyces aquaticus</name>
    <dbReference type="NCBI Taxonomy" id="1231657"/>
    <lineage>
        <taxon>Eukaryota</taxon>
        <taxon>Fungi</taxon>
        <taxon>Dikarya</taxon>
        <taxon>Ascomycota</taxon>
        <taxon>Pezizomycotina</taxon>
        <taxon>Dothideomycetes</taxon>
        <taxon>Pleosporomycetidae</taxon>
        <taxon>Pleosporales</taxon>
        <taxon>Lindgomycetaceae</taxon>
        <taxon>Clohesyomyces</taxon>
    </lineage>
</organism>
<name>A0A1Y1Z6V4_9PLEO</name>
<feature type="region of interest" description="Disordered" evidence="1">
    <location>
        <begin position="1"/>
        <end position="95"/>
    </location>
</feature>
<feature type="region of interest" description="Disordered" evidence="1">
    <location>
        <begin position="181"/>
        <end position="203"/>
    </location>
</feature>
<feature type="compositionally biased region" description="Basic and acidic residues" evidence="1">
    <location>
        <begin position="60"/>
        <end position="78"/>
    </location>
</feature>
<reference evidence="2 3" key="1">
    <citation type="submission" date="2016-07" db="EMBL/GenBank/DDBJ databases">
        <title>Pervasive Adenine N6-methylation of Active Genes in Fungi.</title>
        <authorList>
            <consortium name="DOE Joint Genome Institute"/>
            <person name="Mondo S.J."/>
            <person name="Dannebaum R.O."/>
            <person name="Kuo R.C."/>
            <person name="Labutti K."/>
            <person name="Haridas S."/>
            <person name="Kuo A."/>
            <person name="Salamov A."/>
            <person name="Ahrendt S.R."/>
            <person name="Lipzen A."/>
            <person name="Sullivan W."/>
            <person name="Andreopoulos W.B."/>
            <person name="Clum A."/>
            <person name="Lindquist E."/>
            <person name="Daum C."/>
            <person name="Ramamoorthy G.K."/>
            <person name="Gryganskyi A."/>
            <person name="Culley D."/>
            <person name="Magnuson J.K."/>
            <person name="James T.Y."/>
            <person name="O'Malley M.A."/>
            <person name="Stajich J.E."/>
            <person name="Spatafora J.W."/>
            <person name="Visel A."/>
            <person name="Grigoriev I.V."/>
        </authorList>
    </citation>
    <scope>NUCLEOTIDE SEQUENCE [LARGE SCALE GENOMIC DNA]</scope>
    <source>
        <strain evidence="2 3">CBS 115471</strain>
    </source>
</reference>
<dbReference type="EMBL" id="MCFA01000120">
    <property type="protein sequence ID" value="ORY06018.1"/>
    <property type="molecule type" value="Genomic_DNA"/>
</dbReference>
<protein>
    <submittedName>
        <fullName evidence="2">Uncharacterized protein</fullName>
    </submittedName>
</protein>
<accession>A0A1Y1Z6V4</accession>
<keyword evidence="3" id="KW-1185">Reference proteome</keyword>
<comment type="caution">
    <text evidence="2">The sequence shown here is derived from an EMBL/GenBank/DDBJ whole genome shotgun (WGS) entry which is preliminary data.</text>
</comment>
<evidence type="ECO:0000313" key="3">
    <source>
        <dbReference type="Proteomes" id="UP000193144"/>
    </source>
</evidence>
<evidence type="ECO:0000313" key="2">
    <source>
        <dbReference type="EMBL" id="ORY06018.1"/>
    </source>
</evidence>
<evidence type="ECO:0000256" key="1">
    <source>
        <dbReference type="SAM" id="MobiDB-lite"/>
    </source>
</evidence>
<sequence>MGEGGGEGAAKKDEGVVGDICKANRPRQEQMSVQNDVVFPTQNEQLDSDARLGVPCIENTEDKGELQREEEREEEMGGRRGVGVSSSPALAPAYPDDWREGALQAHRLSYLSCPTVWHPTATSSSNRLSPRLAALSTCGPAGDGQVSASWDSEIDYLPTTRRTHISLSLARANSKLARIAPPPFAHEAPRHLEPPRTSASPPA</sequence>
<dbReference type="AlphaFoldDB" id="A0A1Y1Z6V4"/>
<dbReference type="Proteomes" id="UP000193144">
    <property type="component" value="Unassembled WGS sequence"/>
</dbReference>
<feature type="compositionally biased region" description="Polar residues" evidence="1">
    <location>
        <begin position="29"/>
        <end position="45"/>
    </location>
</feature>
<proteinExistence type="predicted"/>